<dbReference type="EMBL" id="LNYW01000066">
    <property type="protein sequence ID" value="KTD57551.1"/>
    <property type="molecule type" value="Genomic_DNA"/>
</dbReference>
<dbReference type="AlphaFoldDB" id="A0A0W0YLH2"/>
<proteinExistence type="predicted"/>
<feature type="signal peptide" evidence="1">
    <location>
        <begin position="1"/>
        <end position="20"/>
    </location>
</feature>
<accession>A0A0W0YLH2</accession>
<comment type="caution">
    <text evidence="2">The sequence shown here is derived from an EMBL/GenBank/DDBJ whole genome shotgun (WGS) entry which is preliminary data.</text>
</comment>
<name>A0A0W0YLH2_9GAMM</name>
<dbReference type="RefSeq" id="WP_018576121.1">
    <property type="nucleotide sequence ID" value="NZ_KB892382.1"/>
</dbReference>
<gene>
    <name evidence="2" type="ORF">Lsha_2392</name>
</gene>
<dbReference type="PATRIC" id="fig|1122169.6.peg.2745"/>
<reference evidence="2 3" key="1">
    <citation type="submission" date="2015-11" db="EMBL/GenBank/DDBJ databases">
        <title>Genomic analysis of 38 Legionella species identifies large and diverse effector repertoires.</title>
        <authorList>
            <person name="Burstein D."/>
            <person name="Amaro F."/>
            <person name="Zusman T."/>
            <person name="Lifshitz Z."/>
            <person name="Cohen O."/>
            <person name="Gilbert J.A."/>
            <person name="Pupko T."/>
            <person name="Shuman H.A."/>
            <person name="Segal G."/>
        </authorList>
    </citation>
    <scope>NUCLEOTIDE SEQUENCE [LARGE SCALE GENOMIC DNA]</scope>
    <source>
        <strain evidence="2 3">ATCC 49655</strain>
    </source>
</reference>
<evidence type="ECO:0000313" key="2">
    <source>
        <dbReference type="EMBL" id="KTD57551.1"/>
    </source>
</evidence>
<evidence type="ECO:0000256" key="1">
    <source>
        <dbReference type="SAM" id="SignalP"/>
    </source>
</evidence>
<evidence type="ECO:0000313" key="3">
    <source>
        <dbReference type="Proteomes" id="UP000054600"/>
    </source>
</evidence>
<sequence>MKLSGMIFFSLMLFMSQGIAAVASDHAVFSFDQEKESKNLVYLAFQQLYQVNHRILKLRELAIQAADASLPDNQRYELDKLFQKQLVLLRKEINQSESALDIVPENPIHIFMPYQGQTYQFQLDLSGFSELTPNVDLRSAPEVLQAFKTLISSLEKGLPDSANPGDWSGFIVENTDSASFNKKNQLMISNDADKLAIMTQFIAIRTELVSKLNVLSLLLEQYIERQGDEDLLYVIWESFFDLKIKVNSGEMKIRFNLFTDNKLKFPYQHRIRNYDFPRLNLEKYQVRDLNILKLQDALAVGDMTYKMKLFIRDWSVM</sequence>
<keyword evidence="1" id="KW-0732">Signal</keyword>
<feature type="chain" id="PRO_5006917823" evidence="1">
    <location>
        <begin position="21"/>
        <end position="317"/>
    </location>
</feature>
<keyword evidence="3" id="KW-1185">Reference proteome</keyword>
<protein>
    <submittedName>
        <fullName evidence="2">Uncharacterized protein</fullName>
    </submittedName>
</protein>
<dbReference type="Proteomes" id="UP000054600">
    <property type="component" value="Unassembled WGS sequence"/>
</dbReference>
<organism evidence="2 3">
    <name type="scientific">Legionella shakespearei DSM 23087</name>
    <dbReference type="NCBI Taxonomy" id="1122169"/>
    <lineage>
        <taxon>Bacteria</taxon>
        <taxon>Pseudomonadati</taxon>
        <taxon>Pseudomonadota</taxon>
        <taxon>Gammaproteobacteria</taxon>
        <taxon>Legionellales</taxon>
        <taxon>Legionellaceae</taxon>
        <taxon>Legionella</taxon>
    </lineage>
</organism>